<evidence type="ECO:0000313" key="2">
    <source>
        <dbReference type="EMBL" id="KAF2085369.1"/>
    </source>
</evidence>
<sequence length="149" mass="15693">MPALPHMAASPWLCCAVWVVVGGGRRAFVPLVPLVPSRLSCLSCLRASPLPTICSSMWLAVVDQPAPLQGLDRPGKSSRCGGHGVFFWGMCFPRQRSVLAVSGAIAGGRPWVRRLCVPTRPSPGRGVDGFFGLSQVGELGVPDASSART</sequence>
<dbReference type="Proteomes" id="UP000799776">
    <property type="component" value="Unassembled WGS sequence"/>
</dbReference>
<gene>
    <name evidence="2" type="ORF">K490DRAFT_58764</name>
</gene>
<name>A0A9P4HSU3_9PEZI</name>
<accession>A0A9P4HSU3</accession>
<comment type="caution">
    <text evidence="2">The sequence shown here is derived from an EMBL/GenBank/DDBJ whole genome shotgun (WGS) entry which is preliminary data.</text>
</comment>
<evidence type="ECO:0000313" key="3">
    <source>
        <dbReference type="Proteomes" id="UP000799776"/>
    </source>
</evidence>
<evidence type="ECO:0008006" key="4">
    <source>
        <dbReference type="Google" id="ProtNLM"/>
    </source>
</evidence>
<organism evidence="2 3">
    <name type="scientific">Saccharata proteae CBS 121410</name>
    <dbReference type="NCBI Taxonomy" id="1314787"/>
    <lineage>
        <taxon>Eukaryota</taxon>
        <taxon>Fungi</taxon>
        <taxon>Dikarya</taxon>
        <taxon>Ascomycota</taxon>
        <taxon>Pezizomycotina</taxon>
        <taxon>Dothideomycetes</taxon>
        <taxon>Dothideomycetes incertae sedis</taxon>
        <taxon>Botryosphaeriales</taxon>
        <taxon>Saccharataceae</taxon>
        <taxon>Saccharata</taxon>
    </lineage>
</organism>
<proteinExistence type="predicted"/>
<dbReference type="AlphaFoldDB" id="A0A9P4HSU3"/>
<protein>
    <recommendedName>
        <fullName evidence="4">Secreted protein</fullName>
    </recommendedName>
</protein>
<feature type="chain" id="PRO_5040108124" description="Secreted protein" evidence="1">
    <location>
        <begin position="23"/>
        <end position="149"/>
    </location>
</feature>
<reference evidence="2" key="1">
    <citation type="journal article" date="2020" name="Stud. Mycol.">
        <title>101 Dothideomycetes genomes: a test case for predicting lifestyles and emergence of pathogens.</title>
        <authorList>
            <person name="Haridas S."/>
            <person name="Albert R."/>
            <person name="Binder M."/>
            <person name="Bloem J."/>
            <person name="Labutti K."/>
            <person name="Salamov A."/>
            <person name="Andreopoulos B."/>
            <person name="Baker S."/>
            <person name="Barry K."/>
            <person name="Bills G."/>
            <person name="Bluhm B."/>
            <person name="Cannon C."/>
            <person name="Castanera R."/>
            <person name="Culley D."/>
            <person name="Daum C."/>
            <person name="Ezra D."/>
            <person name="Gonzalez J."/>
            <person name="Henrissat B."/>
            <person name="Kuo A."/>
            <person name="Liang C."/>
            <person name="Lipzen A."/>
            <person name="Lutzoni F."/>
            <person name="Magnuson J."/>
            <person name="Mondo S."/>
            <person name="Nolan M."/>
            <person name="Ohm R."/>
            <person name="Pangilinan J."/>
            <person name="Park H.-J."/>
            <person name="Ramirez L."/>
            <person name="Alfaro M."/>
            <person name="Sun H."/>
            <person name="Tritt A."/>
            <person name="Yoshinaga Y."/>
            <person name="Zwiers L.-H."/>
            <person name="Turgeon B."/>
            <person name="Goodwin S."/>
            <person name="Spatafora J."/>
            <person name="Crous P."/>
            <person name="Grigoriev I."/>
        </authorList>
    </citation>
    <scope>NUCLEOTIDE SEQUENCE</scope>
    <source>
        <strain evidence="2">CBS 121410</strain>
    </source>
</reference>
<keyword evidence="1" id="KW-0732">Signal</keyword>
<keyword evidence="3" id="KW-1185">Reference proteome</keyword>
<dbReference type="EMBL" id="ML978731">
    <property type="protein sequence ID" value="KAF2085369.1"/>
    <property type="molecule type" value="Genomic_DNA"/>
</dbReference>
<evidence type="ECO:0000256" key="1">
    <source>
        <dbReference type="SAM" id="SignalP"/>
    </source>
</evidence>
<feature type="signal peptide" evidence="1">
    <location>
        <begin position="1"/>
        <end position="22"/>
    </location>
</feature>